<proteinExistence type="predicted"/>
<evidence type="ECO:0000313" key="1">
    <source>
        <dbReference type="EMBL" id="KAI0039033.1"/>
    </source>
</evidence>
<organism evidence="1 2">
    <name type="scientific">Auriscalpium vulgare</name>
    <dbReference type="NCBI Taxonomy" id="40419"/>
    <lineage>
        <taxon>Eukaryota</taxon>
        <taxon>Fungi</taxon>
        <taxon>Dikarya</taxon>
        <taxon>Basidiomycota</taxon>
        <taxon>Agaricomycotina</taxon>
        <taxon>Agaricomycetes</taxon>
        <taxon>Russulales</taxon>
        <taxon>Auriscalpiaceae</taxon>
        <taxon>Auriscalpium</taxon>
    </lineage>
</organism>
<keyword evidence="2" id="KW-1185">Reference proteome</keyword>
<reference evidence="1" key="2">
    <citation type="journal article" date="2022" name="New Phytol.">
        <title>Evolutionary transition to the ectomycorrhizal habit in the genomes of a hyperdiverse lineage of mushroom-forming fungi.</title>
        <authorList>
            <person name="Looney B."/>
            <person name="Miyauchi S."/>
            <person name="Morin E."/>
            <person name="Drula E."/>
            <person name="Courty P.E."/>
            <person name="Kohler A."/>
            <person name="Kuo A."/>
            <person name="LaButti K."/>
            <person name="Pangilinan J."/>
            <person name="Lipzen A."/>
            <person name="Riley R."/>
            <person name="Andreopoulos W."/>
            <person name="He G."/>
            <person name="Johnson J."/>
            <person name="Nolan M."/>
            <person name="Tritt A."/>
            <person name="Barry K.W."/>
            <person name="Grigoriev I.V."/>
            <person name="Nagy L.G."/>
            <person name="Hibbett D."/>
            <person name="Henrissat B."/>
            <person name="Matheny P.B."/>
            <person name="Labbe J."/>
            <person name="Martin F.M."/>
        </authorList>
    </citation>
    <scope>NUCLEOTIDE SEQUENCE</scope>
    <source>
        <strain evidence="1">FP105234-sp</strain>
    </source>
</reference>
<dbReference type="EMBL" id="MU276367">
    <property type="protein sequence ID" value="KAI0039033.1"/>
    <property type="molecule type" value="Genomic_DNA"/>
</dbReference>
<reference evidence="1" key="1">
    <citation type="submission" date="2021-02" db="EMBL/GenBank/DDBJ databases">
        <authorList>
            <consortium name="DOE Joint Genome Institute"/>
            <person name="Ahrendt S."/>
            <person name="Looney B.P."/>
            <person name="Miyauchi S."/>
            <person name="Morin E."/>
            <person name="Drula E."/>
            <person name="Courty P.E."/>
            <person name="Chicoki N."/>
            <person name="Fauchery L."/>
            <person name="Kohler A."/>
            <person name="Kuo A."/>
            <person name="Labutti K."/>
            <person name="Pangilinan J."/>
            <person name="Lipzen A."/>
            <person name="Riley R."/>
            <person name="Andreopoulos W."/>
            <person name="He G."/>
            <person name="Johnson J."/>
            <person name="Barry K.W."/>
            <person name="Grigoriev I.V."/>
            <person name="Nagy L."/>
            <person name="Hibbett D."/>
            <person name="Henrissat B."/>
            <person name="Matheny P.B."/>
            <person name="Labbe J."/>
            <person name="Martin F."/>
        </authorList>
    </citation>
    <scope>NUCLEOTIDE SEQUENCE</scope>
    <source>
        <strain evidence="1">FP105234-sp</strain>
    </source>
</reference>
<gene>
    <name evidence="1" type="ORF">FA95DRAFT_1113652</name>
</gene>
<name>A0ACB8R4X0_9AGAM</name>
<protein>
    <submittedName>
        <fullName evidence="1">Uncharacterized protein</fullName>
    </submittedName>
</protein>
<accession>A0ACB8R4X0</accession>
<dbReference type="Proteomes" id="UP000814033">
    <property type="component" value="Unassembled WGS sequence"/>
</dbReference>
<comment type="caution">
    <text evidence="1">The sequence shown here is derived from an EMBL/GenBank/DDBJ whole genome shotgun (WGS) entry which is preliminary data.</text>
</comment>
<evidence type="ECO:0000313" key="2">
    <source>
        <dbReference type="Proteomes" id="UP000814033"/>
    </source>
</evidence>
<sequence>METPGLYRTPVRLLDILRNTPRLGAYVRFIRFVFDASNAASCETRVALLELCPRLEGIHIFVDDPLTAFDPTIDARLRAAQLQPAYLEIQAKYPAMMEWMLQLWPSVRALSVSVQDVDGWVGVPEIHIPDTVQSMTILFNQDIDYLLGGTNIPLLRELELKWFSWNNFIRRRLHLSNVLPHLRTLRIDGHFPPQVVLMRLTHLEILIVSQFPVGEADITLPRALLHVGYHEFHGSFPAFSWLEHTEDSKPFIAALRVLSRLQRVSVMRSSSTPHAVFCLLLIIVLSSRSPIFPVCIHLLNAAVRIYQISVRCNRGCRLRRHGASTSSLCYPVVADSSPDRRIIRAWGNSE</sequence>